<keyword evidence="1" id="KW-0862">Zinc</keyword>
<evidence type="ECO:0000313" key="5">
    <source>
        <dbReference type="EMBL" id="RHY27845.1"/>
    </source>
</evidence>
<organism evidence="5 6">
    <name type="scientific">Aphanomyces invadans</name>
    <dbReference type="NCBI Taxonomy" id="157072"/>
    <lineage>
        <taxon>Eukaryota</taxon>
        <taxon>Sar</taxon>
        <taxon>Stramenopiles</taxon>
        <taxon>Oomycota</taxon>
        <taxon>Saprolegniomycetes</taxon>
        <taxon>Saprolegniales</taxon>
        <taxon>Verrucalvaceae</taxon>
        <taxon>Aphanomyces</taxon>
    </lineage>
</organism>
<dbReference type="InterPro" id="IPR007871">
    <property type="entry name" value="Methyltransferase_TRM13"/>
</dbReference>
<evidence type="ECO:0000313" key="6">
    <source>
        <dbReference type="Proteomes" id="UP000285060"/>
    </source>
</evidence>
<reference evidence="5 6" key="1">
    <citation type="submission" date="2018-08" db="EMBL/GenBank/DDBJ databases">
        <title>Aphanomyces genome sequencing and annotation.</title>
        <authorList>
            <person name="Minardi D."/>
            <person name="Oidtmann B."/>
            <person name="Van Der Giezen M."/>
            <person name="Studholme D.J."/>
        </authorList>
    </citation>
    <scope>NUCLEOTIDE SEQUENCE [LARGE SCALE GENOMIC DNA]</scope>
    <source>
        <strain evidence="5 6">NJM0002</strain>
    </source>
</reference>
<evidence type="ECO:0000259" key="4">
    <source>
        <dbReference type="Pfam" id="PF11722"/>
    </source>
</evidence>
<comment type="function">
    <text evidence="1">tRNA methylase which 2'-O-methylates cytidine(4) in tRNA(Pro) and tRNA(Gly)(GCC), and adenosine(4) in tRNA(His).</text>
</comment>
<dbReference type="InterPro" id="IPR021721">
    <property type="entry name" value="Znf_CCCH-type_TRM13"/>
</dbReference>
<keyword evidence="1" id="KW-0819">tRNA processing</keyword>
<dbReference type="GO" id="GO:0106050">
    <property type="term" value="F:tRNA 2'-O-methyltransferase activity"/>
    <property type="evidence" value="ECO:0007669"/>
    <property type="project" value="UniProtKB-UniRule"/>
</dbReference>
<keyword evidence="1" id="KW-0489">Methyltransferase</keyword>
<keyword evidence="1" id="KW-0949">S-adenosyl-L-methionine</keyword>
<dbReference type="VEuPathDB" id="FungiDB:H310_02249"/>
<accession>A0A3R6YWN0</accession>
<evidence type="ECO:0000256" key="2">
    <source>
        <dbReference type="SAM" id="MobiDB-lite"/>
    </source>
</evidence>
<dbReference type="EMBL" id="QUSY01000695">
    <property type="protein sequence ID" value="RHY27845.1"/>
    <property type="molecule type" value="Genomic_DNA"/>
</dbReference>
<keyword evidence="1" id="KW-0863">Zinc-finger</keyword>
<feature type="domain" description="Methyltransferase TRM13" evidence="3">
    <location>
        <begin position="484"/>
        <end position="540"/>
    </location>
</feature>
<sequence length="542" mass="60471">METLARKKGRPAGPIQVLKDDSMTLSFKVPSSIKLPQASSILRVVTPPIEAPAAITTTTANVEEDVEEDSWECKTDFALDLNAKAVDMDDEWEECTAEAFPDDFPILLVNLSKLSVDHMGVSLATNEDATLISNKIQEIFASSKFSYVLEVLLEQETAYHATYGSYKARLAQLTGNSVDGDDVWAAIDYPALIDGAIPLSDILDVLRRPTKWRSVNFIKDCMSQSSRDIKWKAQVIAELEKLAESEEAARNSRQEALRVEIEQMLSGEMVKDMNVVDMIVSTVFSRLPRHPSTSIQTHYQSLNDSHEHIRKFMATETTTTSAASTKPLHVSDRLKRKREKSKAMKDGEWTQCMFKLKRKNRLCNVARVEGSLYCGNHIVDEEGVTSQKTKKHKQELCKRVPCTLDPSHTVYLFDLKKHLVVSRVRLIRQCAAMDFNSLAAKIKAAYDANVPSIPTQKLDHAACTALLKEKQAAGANHSVLRHIQQQASILGHMEAKHLLRPSHVYCELGAGRAMLSLALTQIYPSSPFVLIDRAGSRGKVRP</sequence>
<gene>
    <name evidence="5" type="ORF">DYB32_006494</name>
</gene>
<dbReference type="Pfam" id="PF05206">
    <property type="entry name" value="TRM13"/>
    <property type="match status" value="1"/>
</dbReference>
<dbReference type="InterPro" id="IPR039044">
    <property type="entry name" value="Trm13"/>
</dbReference>
<dbReference type="GO" id="GO:0008270">
    <property type="term" value="F:zinc ion binding"/>
    <property type="evidence" value="ECO:0007669"/>
    <property type="project" value="UniProtKB-KW"/>
</dbReference>
<dbReference type="AlphaFoldDB" id="A0A3R6YWN0"/>
<dbReference type="Proteomes" id="UP000285060">
    <property type="component" value="Unassembled WGS sequence"/>
</dbReference>
<comment type="catalytic activity">
    <reaction evidence="1">
        <text>cytidine(4) in tRNA(Gly)(GCC) + S-adenosyl-L-methionine = 2'-O-methylcytidine(4) in tRNA(Gly)(GCC) + S-adenosyl-L-homocysteine + H(+)</text>
        <dbReference type="Rhea" id="RHEA:43192"/>
        <dbReference type="Rhea" id="RHEA-COMP:10399"/>
        <dbReference type="Rhea" id="RHEA-COMP:10400"/>
        <dbReference type="ChEBI" id="CHEBI:15378"/>
        <dbReference type="ChEBI" id="CHEBI:57856"/>
        <dbReference type="ChEBI" id="CHEBI:59789"/>
        <dbReference type="ChEBI" id="CHEBI:74495"/>
        <dbReference type="ChEBI" id="CHEBI:82748"/>
        <dbReference type="EC" id="2.1.1.225"/>
    </reaction>
</comment>
<proteinExistence type="inferred from homology"/>
<comment type="similarity">
    <text evidence="1">Belongs to the methyltransferase TRM13 family.</text>
</comment>
<comment type="catalytic activity">
    <reaction evidence="1">
        <text>adenosine(4) in tRNA(His) + S-adenosyl-L-methionine = 2'-O-methyladenosine(4) in tRNA(His) + S-adenosyl-L-homocysteine + H(+)</text>
        <dbReference type="Rhea" id="RHEA:43196"/>
        <dbReference type="Rhea" id="RHEA-COMP:10401"/>
        <dbReference type="Rhea" id="RHEA-COMP:10402"/>
        <dbReference type="ChEBI" id="CHEBI:15378"/>
        <dbReference type="ChEBI" id="CHEBI:57856"/>
        <dbReference type="ChEBI" id="CHEBI:59789"/>
        <dbReference type="ChEBI" id="CHEBI:74411"/>
        <dbReference type="ChEBI" id="CHEBI:74477"/>
        <dbReference type="EC" id="2.1.1.225"/>
    </reaction>
</comment>
<feature type="region of interest" description="Disordered" evidence="2">
    <location>
        <begin position="316"/>
        <end position="341"/>
    </location>
</feature>
<feature type="compositionally biased region" description="Low complexity" evidence="2">
    <location>
        <begin position="316"/>
        <end position="325"/>
    </location>
</feature>
<keyword evidence="1" id="KW-0479">Metal-binding</keyword>
<name>A0A3R6YWN0_9STRA</name>
<dbReference type="VEuPathDB" id="FungiDB:H310_02251"/>
<dbReference type="PANTHER" id="PTHR12998">
    <property type="entry name" value="TRNA:M(4)X MODIFICATION ENZYME TRM13 HOMOLOG"/>
    <property type="match status" value="1"/>
</dbReference>
<keyword evidence="1" id="KW-0808">Transferase</keyword>
<evidence type="ECO:0000256" key="1">
    <source>
        <dbReference type="RuleBase" id="RU367103"/>
    </source>
</evidence>
<evidence type="ECO:0000259" key="3">
    <source>
        <dbReference type="Pfam" id="PF05206"/>
    </source>
</evidence>
<dbReference type="EC" id="2.1.1.225" evidence="1"/>
<dbReference type="Pfam" id="PF11722">
    <property type="entry name" value="zf-TRM13_CCCH"/>
    <property type="match status" value="1"/>
</dbReference>
<protein>
    <recommendedName>
        <fullName evidence="1">tRNA:m(4)X modification enzyme TRM13</fullName>
        <ecNumber evidence="1">2.1.1.225</ecNumber>
    </recommendedName>
</protein>
<dbReference type="GO" id="GO:0030488">
    <property type="term" value="P:tRNA methylation"/>
    <property type="evidence" value="ECO:0007669"/>
    <property type="project" value="InterPro"/>
</dbReference>
<keyword evidence="6" id="KW-1185">Reference proteome</keyword>
<comment type="catalytic activity">
    <reaction evidence="1">
        <text>cytidine(4) in tRNA(Pro) + S-adenosyl-L-methionine = 2'-O-methylcytidine(4) in tRNA(Pro) + S-adenosyl-L-homocysteine + H(+)</text>
        <dbReference type="Rhea" id="RHEA:32767"/>
        <dbReference type="Rhea" id="RHEA-COMP:10397"/>
        <dbReference type="Rhea" id="RHEA-COMP:10398"/>
        <dbReference type="ChEBI" id="CHEBI:15378"/>
        <dbReference type="ChEBI" id="CHEBI:57856"/>
        <dbReference type="ChEBI" id="CHEBI:59789"/>
        <dbReference type="ChEBI" id="CHEBI:74495"/>
        <dbReference type="ChEBI" id="CHEBI:82748"/>
        <dbReference type="EC" id="2.1.1.225"/>
    </reaction>
</comment>
<feature type="domain" description="Zinc finger CCCH-type TRM13" evidence="4">
    <location>
        <begin position="351"/>
        <end position="377"/>
    </location>
</feature>
<comment type="caution">
    <text evidence="5">The sequence shown here is derived from an EMBL/GenBank/DDBJ whole genome shotgun (WGS) entry which is preliminary data.</text>
</comment>
<dbReference type="PANTHER" id="PTHR12998:SF0">
    <property type="entry name" value="TRNA:M(4)X MODIFICATION ENZYME TRM13 HOMOLOG"/>
    <property type="match status" value="1"/>
</dbReference>